<evidence type="ECO:0000313" key="5">
    <source>
        <dbReference type="Proteomes" id="UP000315751"/>
    </source>
</evidence>
<dbReference type="GO" id="GO:0016787">
    <property type="term" value="F:hydrolase activity"/>
    <property type="evidence" value="ECO:0007669"/>
    <property type="project" value="UniProtKB-KW"/>
</dbReference>
<evidence type="ECO:0000256" key="2">
    <source>
        <dbReference type="ARBA" id="ARBA00022801"/>
    </source>
</evidence>
<feature type="domain" description="Nudix hydrolase" evidence="3">
    <location>
        <begin position="14"/>
        <end position="142"/>
    </location>
</feature>
<evidence type="ECO:0000256" key="1">
    <source>
        <dbReference type="ARBA" id="ARBA00001946"/>
    </source>
</evidence>
<dbReference type="PROSITE" id="PS51462">
    <property type="entry name" value="NUDIX"/>
    <property type="match status" value="1"/>
</dbReference>
<proteinExistence type="predicted"/>
<comment type="cofactor">
    <cofactor evidence="1">
        <name>Mg(2+)</name>
        <dbReference type="ChEBI" id="CHEBI:18420"/>
    </cofactor>
</comment>
<name>A0A560HBL7_9PROT</name>
<organism evidence="4 5">
    <name type="scientific">Nitrospirillum amazonense</name>
    <dbReference type="NCBI Taxonomy" id="28077"/>
    <lineage>
        <taxon>Bacteria</taxon>
        <taxon>Pseudomonadati</taxon>
        <taxon>Pseudomonadota</taxon>
        <taxon>Alphaproteobacteria</taxon>
        <taxon>Rhodospirillales</taxon>
        <taxon>Azospirillaceae</taxon>
        <taxon>Nitrospirillum</taxon>
    </lineage>
</organism>
<dbReference type="FunFam" id="3.90.79.10:FF:000060">
    <property type="entry name" value="Nudix hydrolase 1"/>
    <property type="match status" value="1"/>
</dbReference>
<dbReference type="Gene3D" id="3.90.79.10">
    <property type="entry name" value="Nucleoside Triphosphate Pyrophosphohydrolase"/>
    <property type="match status" value="1"/>
</dbReference>
<dbReference type="SUPFAM" id="SSF55811">
    <property type="entry name" value="Nudix"/>
    <property type="match status" value="1"/>
</dbReference>
<accession>A0A560HBL7</accession>
<dbReference type="InterPro" id="IPR020084">
    <property type="entry name" value="NUDIX_hydrolase_CS"/>
</dbReference>
<dbReference type="InterPro" id="IPR015797">
    <property type="entry name" value="NUDIX_hydrolase-like_dom_sf"/>
</dbReference>
<protein>
    <submittedName>
        <fullName evidence="4">8-oxo-dGTP diphosphatase</fullName>
    </submittedName>
</protein>
<dbReference type="AlphaFoldDB" id="A0A560HBL7"/>
<gene>
    <name evidence="4" type="ORF">FBZ90_104141</name>
</gene>
<dbReference type="CDD" id="cd04678">
    <property type="entry name" value="NUDIX_MTH2_Nudt15"/>
    <property type="match status" value="1"/>
</dbReference>
<dbReference type="InterPro" id="IPR000086">
    <property type="entry name" value="NUDIX_hydrolase_dom"/>
</dbReference>
<keyword evidence="5" id="KW-1185">Reference proteome</keyword>
<sequence>MTQSLVSASAATGVPKVGIGVLIQREGRILLGRRRNSHGDGSYSWCGGHLEYGETFEECAVREVREECGLVVRRLRFLCLHNILAYDRHYVDIQFIAEEVDPGEPRVLEPHKIADWGWYGLDALPSPLFRPVELALDAWRAHRSYTPVSTPLVP</sequence>
<dbReference type="Proteomes" id="UP000315751">
    <property type="component" value="Unassembled WGS sequence"/>
</dbReference>
<dbReference type="PANTHER" id="PTHR16099:SF5">
    <property type="entry name" value="NUCLEOTIDE TRIPHOSPHATE DIPHOSPHATASE NUDT15"/>
    <property type="match status" value="1"/>
</dbReference>
<dbReference type="OrthoDB" id="9761969at2"/>
<evidence type="ECO:0000259" key="3">
    <source>
        <dbReference type="PROSITE" id="PS51462"/>
    </source>
</evidence>
<evidence type="ECO:0000313" key="4">
    <source>
        <dbReference type="EMBL" id="TWB43753.1"/>
    </source>
</evidence>
<reference evidence="4 5" key="1">
    <citation type="submission" date="2019-06" db="EMBL/GenBank/DDBJ databases">
        <title>Genomic Encyclopedia of Type Strains, Phase IV (KMG-V): Genome sequencing to study the core and pangenomes of soil and plant-associated prokaryotes.</title>
        <authorList>
            <person name="Whitman W."/>
        </authorList>
    </citation>
    <scope>NUCLEOTIDE SEQUENCE [LARGE SCALE GENOMIC DNA]</scope>
    <source>
        <strain evidence="4 5">BR 11622</strain>
    </source>
</reference>
<dbReference type="PANTHER" id="PTHR16099">
    <property type="entry name" value="8-OXO-DGTP DIPHOSPHATES NUDT15"/>
    <property type="match status" value="1"/>
</dbReference>
<dbReference type="RefSeq" id="WP_145730765.1">
    <property type="nucleotide sequence ID" value="NZ_VITR01000004.1"/>
</dbReference>
<keyword evidence="2" id="KW-0378">Hydrolase</keyword>
<dbReference type="EMBL" id="VITR01000004">
    <property type="protein sequence ID" value="TWB43753.1"/>
    <property type="molecule type" value="Genomic_DNA"/>
</dbReference>
<dbReference type="Pfam" id="PF00293">
    <property type="entry name" value="NUDIX"/>
    <property type="match status" value="1"/>
</dbReference>
<comment type="caution">
    <text evidence="4">The sequence shown here is derived from an EMBL/GenBank/DDBJ whole genome shotgun (WGS) entry which is preliminary data.</text>
</comment>
<dbReference type="PROSITE" id="PS00893">
    <property type="entry name" value="NUDIX_BOX"/>
    <property type="match status" value="1"/>
</dbReference>